<proteinExistence type="predicted"/>
<accession>A0AAJ8LQE2</accession>
<dbReference type="KEGG" id="ksn:43587979"/>
<dbReference type="Proteomes" id="UP000322225">
    <property type="component" value="Chromosome 12"/>
</dbReference>
<dbReference type="AlphaFoldDB" id="A0AAJ8LQE2"/>
<reference evidence="2" key="2">
    <citation type="submission" date="2024-01" db="EMBL/GenBank/DDBJ databases">
        <title>Comparative genomics of Cryptococcus and Kwoniella reveals pathogenesis evolution and contrasting modes of karyotype evolution via chromosome fusion or intercentromeric recombination.</title>
        <authorList>
            <person name="Coelho M.A."/>
            <person name="David-Palma M."/>
            <person name="Shea T."/>
            <person name="Bowers K."/>
            <person name="McGinley-Smith S."/>
            <person name="Mohammad A.W."/>
            <person name="Gnirke A."/>
            <person name="Yurkov A.M."/>
            <person name="Nowrousian M."/>
            <person name="Sun S."/>
            <person name="Cuomo C.A."/>
            <person name="Heitman J."/>
        </authorList>
    </citation>
    <scope>NUCLEOTIDE SEQUENCE</scope>
    <source>
        <strain evidence="2">CBS 12478</strain>
    </source>
</reference>
<dbReference type="GeneID" id="43587979"/>
<dbReference type="RefSeq" id="XP_031861850.2">
    <property type="nucleotide sequence ID" value="XM_032003852.2"/>
</dbReference>
<gene>
    <name evidence="2" type="ORF">CI109_106497</name>
</gene>
<keyword evidence="3" id="KW-1185">Reference proteome</keyword>
<evidence type="ECO:0000313" key="3">
    <source>
        <dbReference type="Proteomes" id="UP000322225"/>
    </source>
</evidence>
<dbReference type="EMBL" id="CP144062">
    <property type="protein sequence ID" value="WWD22009.1"/>
    <property type="molecule type" value="Genomic_DNA"/>
</dbReference>
<evidence type="ECO:0000256" key="1">
    <source>
        <dbReference type="SAM" id="MobiDB-lite"/>
    </source>
</evidence>
<organism evidence="2 3">
    <name type="scientific">Kwoniella shandongensis</name>
    <dbReference type="NCBI Taxonomy" id="1734106"/>
    <lineage>
        <taxon>Eukaryota</taxon>
        <taxon>Fungi</taxon>
        <taxon>Dikarya</taxon>
        <taxon>Basidiomycota</taxon>
        <taxon>Agaricomycotina</taxon>
        <taxon>Tremellomycetes</taxon>
        <taxon>Tremellales</taxon>
        <taxon>Cryptococcaceae</taxon>
        <taxon>Kwoniella</taxon>
    </lineage>
</organism>
<feature type="compositionally biased region" description="Basic and acidic residues" evidence="1">
    <location>
        <begin position="302"/>
        <end position="316"/>
    </location>
</feature>
<evidence type="ECO:0000313" key="2">
    <source>
        <dbReference type="EMBL" id="WWD22009.1"/>
    </source>
</evidence>
<reference evidence="2" key="1">
    <citation type="submission" date="2017-08" db="EMBL/GenBank/DDBJ databases">
        <authorList>
            <person name="Cuomo C."/>
            <person name="Billmyre B."/>
            <person name="Heitman J."/>
        </authorList>
    </citation>
    <scope>NUCLEOTIDE SEQUENCE</scope>
    <source>
        <strain evidence="2">CBS 12478</strain>
    </source>
</reference>
<feature type="compositionally biased region" description="Basic and acidic residues" evidence="1">
    <location>
        <begin position="1"/>
        <end position="11"/>
    </location>
</feature>
<sequence>MSAETKSDKLSPHQSSHFPSLPVTDKLPHDSDLFYRLLYLRRSKPFGMRSTDDMTASSRRVSVMEDVPQPLRQMSTPPSLSHHGTNTKRSLSLLFDLQSPSIEGVSVEYEPDVIINDRKRSSRTSVDIFTFLQETHRSSYSHTSSSSQSMTMFNPKTDHYQRQYQSARPWSAHTHTSAWWLDTTPELVPYSEAEEDDIPSPLSTHSIPLAEMDVNDNDHSNESVIRADLQIITLQAFLREEEDDEDEGGYSLNCSVPSQFVGCGGIYGRPATTTLDGLSFCPVPSPFNNNERENQSVLEGEGGGRSKDSGTIDRPRAGQSPIARPVVRRRQSEGRCHGETITFEEFLSESESSLRRTKSVGKAWKRAREVWRRGRV</sequence>
<feature type="region of interest" description="Disordered" evidence="1">
    <location>
        <begin position="286"/>
        <end position="334"/>
    </location>
</feature>
<feature type="region of interest" description="Disordered" evidence="1">
    <location>
        <begin position="1"/>
        <end position="24"/>
    </location>
</feature>
<protein>
    <submittedName>
        <fullName evidence="2">Uncharacterized protein</fullName>
    </submittedName>
</protein>
<name>A0AAJ8LQE2_9TREE</name>